<keyword evidence="1" id="KW-0411">Iron-sulfur</keyword>
<keyword evidence="3" id="KW-1185">Reference proteome</keyword>
<dbReference type="RefSeq" id="WP_104303584.1">
    <property type="nucleotide sequence ID" value="NZ_PSNX01000015.1"/>
</dbReference>
<dbReference type="GO" id="GO:0006744">
    <property type="term" value="P:ubiquinone biosynthetic process"/>
    <property type="evidence" value="ECO:0007669"/>
    <property type="project" value="UniProtKB-UniRule"/>
</dbReference>
<dbReference type="PANTHER" id="PTHR30217:SF11">
    <property type="entry name" value="UBIQUINONE BIOSYNTHESIS PROTEIN UBIV"/>
    <property type="match status" value="1"/>
</dbReference>
<dbReference type="HAMAP" id="MF_02233">
    <property type="entry name" value="UbiV"/>
    <property type="match status" value="1"/>
</dbReference>
<comment type="caution">
    <text evidence="2">The sequence shown here is derived from an EMBL/GenBank/DDBJ whole genome shotgun (WGS) entry which is preliminary data.</text>
</comment>
<comment type="similarity">
    <text evidence="1">Belongs to the peptidase U32 family. UbiV subfamily.</text>
</comment>
<dbReference type="Proteomes" id="UP000238605">
    <property type="component" value="Unassembled WGS sequence"/>
</dbReference>
<evidence type="ECO:0000313" key="3">
    <source>
        <dbReference type="Proteomes" id="UP000238605"/>
    </source>
</evidence>
<organism evidence="2 3">
    <name type="scientific">Caldimonas caldifontis</name>
    <dbReference type="NCBI Taxonomy" id="1452508"/>
    <lineage>
        <taxon>Bacteria</taxon>
        <taxon>Pseudomonadati</taxon>
        <taxon>Pseudomonadota</taxon>
        <taxon>Betaproteobacteria</taxon>
        <taxon>Burkholderiales</taxon>
        <taxon>Sphaerotilaceae</taxon>
        <taxon>Caldimonas</taxon>
    </lineage>
</organism>
<comment type="function">
    <text evidence="1">Required for O(2)-independent ubiquinone (coenzyme Q) biosynthesis. Together with UbiU, is essential for the C6-hydroxylation reaction in the oxygen-independent ubiquinone biosynthesis pathway.</text>
</comment>
<dbReference type="Pfam" id="PF01136">
    <property type="entry name" value="Peptidase_U32"/>
    <property type="match status" value="1"/>
</dbReference>
<dbReference type="PANTHER" id="PTHR30217">
    <property type="entry name" value="PEPTIDASE U32 FAMILY"/>
    <property type="match status" value="1"/>
</dbReference>
<dbReference type="EMBL" id="PSNX01000015">
    <property type="protein sequence ID" value="PPE65281.1"/>
    <property type="molecule type" value="Genomic_DNA"/>
</dbReference>
<evidence type="ECO:0000256" key="1">
    <source>
        <dbReference type="HAMAP-Rule" id="MF_02233"/>
    </source>
</evidence>
<dbReference type="GO" id="GO:0051539">
    <property type="term" value="F:4 iron, 4 sulfur cluster binding"/>
    <property type="evidence" value="ECO:0007669"/>
    <property type="project" value="UniProtKB-UniRule"/>
</dbReference>
<accession>A0A2S5SRB7</accession>
<reference evidence="2 3" key="1">
    <citation type="submission" date="2018-02" db="EMBL/GenBank/DDBJ databases">
        <title>Reclassifiation of [Polyangium] brachysporum DSM 7029 as Guopingzhaonella breviflexa gen. nov., sp. nov., a member of the family Comamonadaceae.</title>
        <authorList>
            <person name="Tang B."/>
        </authorList>
    </citation>
    <scope>NUCLEOTIDE SEQUENCE [LARGE SCALE GENOMIC DNA]</scope>
    <source>
        <strain evidence="2 3">BCRC 80649</strain>
    </source>
</reference>
<keyword evidence="1" id="KW-0831">Ubiquinone biosynthesis</keyword>
<keyword evidence="1" id="KW-0408">Iron</keyword>
<feature type="binding site" evidence="1">
    <location>
        <position position="198"/>
    </location>
    <ligand>
        <name>[4Fe-4S] cluster</name>
        <dbReference type="ChEBI" id="CHEBI:49883"/>
    </ligand>
</feature>
<dbReference type="InterPro" id="IPR043693">
    <property type="entry name" value="UbiV"/>
</dbReference>
<feature type="binding site" evidence="1">
    <location>
        <position position="185"/>
    </location>
    <ligand>
        <name>[4Fe-4S] cluster</name>
        <dbReference type="ChEBI" id="CHEBI:49883"/>
    </ligand>
</feature>
<comment type="cofactor">
    <cofactor evidence="1">
        <name>[4Fe-4S] cluster</name>
        <dbReference type="ChEBI" id="CHEBI:49883"/>
    </cofactor>
</comment>
<keyword evidence="1" id="KW-0004">4Fe-4S</keyword>
<feature type="binding site" evidence="1">
    <location>
        <position position="202"/>
    </location>
    <ligand>
        <name>[4Fe-4S] cluster</name>
        <dbReference type="ChEBI" id="CHEBI:49883"/>
    </ligand>
</feature>
<feature type="binding site" evidence="1">
    <location>
        <position position="44"/>
    </location>
    <ligand>
        <name>[4Fe-4S] cluster</name>
        <dbReference type="ChEBI" id="CHEBI:49883"/>
    </ligand>
</feature>
<comment type="subunit">
    <text evidence="1">Forms a heterodimer with UbiU.</text>
</comment>
<gene>
    <name evidence="1" type="primary">ubiV</name>
    <name evidence="2" type="ORF">C1704_15175</name>
</gene>
<evidence type="ECO:0000313" key="2">
    <source>
        <dbReference type="EMBL" id="PPE65281.1"/>
    </source>
</evidence>
<dbReference type="GO" id="GO:0046872">
    <property type="term" value="F:metal ion binding"/>
    <property type="evidence" value="ECO:0007669"/>
    <property type="project" value="UniProtKB-KW"/>
</dbReference>
<dbReference type="OrthoDB" id="8523349at2"/>
<sequence length="308" mass="33924">MSNDRIAFTVGPVLYYWPRKTLIEFYAGIADSPADTVVLGEVVCSRRHEMKLDDWRDLARDLAAAGKEVVLASQALIESEAELRSLRRIAEQGDFLVEAGDASALRNLAGRPFVLGPHVNVYSRPALAEHARLGAVRWVAPLELPLDAIARINPPEQPVCTSRNVPLVTEVFGFGRLPLAFSARCFTARHFHLPKDECGFRCLEHPDGLLLSTTEGEPFLALNGIQTQSAAQHCLIGEAQALRAAGVRRVRLSPCSQRFTEVLQWFDRVYHQGTRVDEARIALDALSLPGGLVNGFAHRQAGLQQVFA</sequence>
<proteinExistence type="inferred from homology"/>
<protein>
    <recommendedName>
        <fullName evidence="1">Ubiquinone biosynthesis protein UbiV</fullName>
    </recommendedName>
</protein>
<dbReference type="InterPro" id="IPR051454">
    <property type="entry name" value="RNA/ubiquinone_mod_enzymes"/>
</dbReference>
<comment type="pathway">
    <text evidence="1">Cofactor biosynthesis; ubiquinone biosynthesis.</text>
</comment>
<name>A0A2S5SRB7_9BURK</name>
<dbReference type="UniPathway" id="UPA00232"/>
<dbReference type="NCBIfam" id="NF011991">
    <property type="entry name" value="PRK15447.1"/>
    <property type="match status" value="1"/>
</dbReference>
<keyword evidence="1" id="KW-0479">Metal-binding</keyword>
<dbReference type="InterPro" id="IPR001539">
    <property type="entry name" value="Peptidase_U32"/>
</dbReference>
<dbReference type="AlphaFoldDB" id="A0A2S5SRB7"/>